<accession>A0A1B9BUM4</accession>
<dbReference type="GO" id="GO:0048038">
    <property type="term" value="F:quinone binding"/>
    <property type="evidence" value="ECO:0007669"/>
    <property type="project" value="UniProtKB-KW"/>
</dbReference>
<protein>
    <submittedName>
        <fullName evidence="15">NADH-quinone oxidoreductase subunit C/D</fullName>
    </submittedName>
</protein>
<dbReference type="GO" id="GO:0022904">
    <property type="term" value="P:respiratory electron transport chain"/>
    <property type="evidence" value="ECO:0007669"/>
    <property type="project" value="UniProtKB-ARBA"/>
</dbReference>
<dbReference type="Proteomes" id="UP000093129">
    <property type="component" value="Unassembled WGS sequence"/>
</dbReference>
<evidence type="ECO:0000256" key="2">
    <source>
        <dbReference type="ARBA" id="ARBA00004417"/>
    </source>
</evidence>
<dbReference type="InterPro" id="IPR014029">
    <property type="entry name" value="NADH_UbQ_OxRdtase_49kDa_CS"/>
</dbReference>
<dbReference type="GO" id="GO:0030964">
    <property type="term" value="C:NADH dehydrogenase complex"/>
    <property type="evidence" value="ECO:0007669"/>
    <property type="project" value="InterPro"/>
</dbReference>
<evidence type="ECO:0000313" key="15">
    <source>
        <dbReference type="EMBL" id="OCB01406.1"/>
    </source>
</evidence>
<dbReference type="EMBL" id="MASQ01000143">
    <property type="protein sequence ID" value="OCB01406.1"/>
    <property type="molecule type" value="Genomic_DNA"/>
</dbReference>
<dbReference type="InterPro" id="IPR001135">
    <property type="entry name" value="NADH_Q_OxRdtase_suD"/>
</dbReference>
<dbReference type="SUPFAM" id="SSF56762">
    <property type="entry name" value="HydB/Nqo4-like"/>
    <property type="match status" value="1"/>
</dbReference>
<evidence type="ECO:0000256" key="6">
    <source>
        <dbReference type="ARBA" id="ARBA00022719"/>
    </source>
</evidence>
<dbReference type="InterPro" id="IPR029014">
    <property type="entry name" value="NiFe-Hase_large"/>
</dbReference>
<gene>
    <name evidence="15" type="ORF">BBC27_04075</name>
</gene>
<comment type="function">
    <text evidence="1">NDH-1 shuttles electrons from NADH, via FMN and iron-sulfur (Fe-S) centers, to quinones in the respiratory chain. The immediate electron acceptor for the enzyme in this species is believed to be ubiquinone. Couples the redox reaction to proton translocation (for every two electrons transferred, four hydrogen ions are translocated across the cytoplasmic membrane), and thus conserves the redox energy in a proton gradient.</text>
</comment>
<dbReference type="NCBIfam" id="NF008728">
    <property type="entry name" value="PRK11742.1"/>
    <property type="match status" value="1"/>
</dbReference>
<evidence type="ECO:0000256" key="1">
    <source>
        <dbReference type="ARBA" id="ARBA00002378"/>
    </source>
</evidence>
<evidence type="ECO:0000256" key="5">
    <source>
        <dbReference type="ARBA" id="ARBA00022475"/>
    </source>
</evidence>
<dbReference type="SUPFAM" id="SSF143243">
    <property type="entry name" value="Nqo5-like"/>
    <property type="match status" value="1"/>
</dbReference>
<dbReference type="GO" id="GO:0008137">
    <property type="term" value="F:NADH dehydrogenase (ubiquinone) activity"/>
    <property type="evidence" value="ECO:0007669"/>
    <property type="project" value="InterPro"/>
</dbReference>
<dbReference type="PANTHER" id="PTHR11993">
    <property type="entry name" value="NADH-UBIQUINONE OXIDOREDUCTASE 49 KDA SUBUNIT"/>
    <property type="match status" value="1"/>
</dbReference>
<dbReference type="Gene3D" id="1.10.645.10">
    <property type="entry name" value="Cytochrome-c3 Hydrogenase, chain B"/>
    <property type="match status" value="1"/>
</dbReference>
<keyword evidence="7" id="KW-1278">Translocase</keyword>
<dbReference type="HAMAP" id="MF_01358">
    <property type="entry name" value="NDH1_NuoD"/>
    <property type="match status" value="1"/>
</dbReference>
<dbReference type="FunFam" id="1.10.645.10:FF:000001">
    <property type="entry name" value="NADH-quinone oxidoreductase subunit C/D"/>
    <property type="match status" value="1"/>
</dbReference>
<keyword evidence="6" id="KW-0874">Quinone</keyword>
<dbReference type="InterPro" id="IPR023062">
    <property type="entry name" value="NADH_DH_suCD"/>
</dbReference>
<evidence type="ECO:0000259" key="13">
    <source>
        <dbReference type="Pfam" id="PF00329"/>
    </source>
</evidence>
<keyword evidence="4" id="KW-0813">Transport</keyword>
<keyword evidence="5" id="KW-1003">Cell membrane</keyword>
<evidence type="ECO:0000256" key="7">
    <source>
        <dbReference type="ARBA" id="ARBA00022967"/>
    </source>
</evidence>
<evidence type="ECO:0000256" key="3">
    <source>
        <dbReference type="ARBA" id="ARBA00010019"/>
    </source>
</evidence>
<keyword evidence="11" id="KW-0511">Multifunctional enzyme</keyword>
<sequence length="583" mass="66987">MGSSDAAICDLHRIFGQDHFVSQPVCDADIPMIWVAKDTFHAVLRYLKSSIDRPYRMLYDMTAIDERVRNHREGQPPSDFTVVYHLLSFERNASLRIKVALLGEYPSLPTITDTWPAANWYEREVWDMFGITFDGHLHMTRLLLPPTWDGHPLRKEHPARATEMGEYRLPDDKQDREQEALRFKPEDWGMKSGDGNTDFMFLNLGPNHPGVHGVFRIILQLDGEEIVDAVPDIGYHHRGAEKMAERQSWHSYIPYTDRIDYLGGVMNNLPYVLAVEKLAGIVVPDRVKVIRVMMAEFFRIASHLVFYGTFVQDIGALSPVFYMFSDRERVFDIVEAICGGRMHPSWFRIGGVAHDLPEGWDRLVADFLTYFKPRMDHYDRMLMGNKILKKRTQGVGQYTVDEAIEWGVTGAGLRACGLEWDFRKKQPYSGYDQFEFDIPIATHGDSYDRCWVRVQELRQSVRIIEQCLAHMPAGEYKARHHLTTPPLKDHTMHDIETLINHFLGVSWGPVMPPGEAFQNIEATKGANGYYLVSDGNTMSYRTRIRTPSFPHLQMIPLISRGFMIPDLIATLGSIDFVMADVDR</sequence>
<dbReference type="RefSeq" id="WP_065414332.1">
    <property type="nucleotide sequence ID" value="NZ_MASQ01000143.1"/>
</dbReference>
<dbReference type="HAMAP" id="MF_01359">
    <property type="entry name" value="NDH1_NuoCD_1"/>
    <property type="match status" value="1"/>
</dbReference>
<evidence type="ECO:0000256" key="10">
    <source>
        <dbReference type="ARBA" id="ARBA00023136"/>
    </source>
</evidence>
<feature type="domain" description="NADH:ubiquinone oxidoreductase 30kDa subunit" evidence="13">
    <location>
        <begin position="33"/>
        <end position="162"/>
    </location>
</feature>
<dbReference type="InterPro" id="IPR022885">
    <property type="entry name" value="NDH1_su_D/H"/>
</dbReference>
<comment type="subcellular location">
    <subcellularLocation>
        <location evidence="2">Cell inner membrane</location>
        <topology evidence="2">Peripheral membrane protein</topology>
    </subcellularLocation>
</comment>
<evidence type="ECO:0000256" key="8">
    <source>
        <dbReference type="ARBA" id="ARBA00023027"/>
    </source>
</evidence>
<dbReference type="InterPro" id="IPR037232">
    <property type="entry name" value="NADH_quin_OxRdtase_su_C/D-like"/>
</dbReference>
<dbReference type="Pfam" id="PF00329">
    <property type="entry name" value="Complex1_30kDa"/>
    <property type="match status" value="1"/>
</dbReference>
<dbReference type="Pfam" id="PF00346">
    <property type="entry name" value="Complex1_49kDa"/>
    <property type="match status" value="1"/>
</dbReference>
<evidence type="ECO:0000256" key="12">
    <source>
        <dbReference type="ARBA" id="ARBA00047712"/>
    </source>
</evidence>
<comment type="similarity">
    <text evidence="3">In the C-terminal section; belongs to the complex I 49 kDa subunit family.</text>
</comment>
<name>A0A1B9BUM4_9PROT</name>
<evidence type="ECO:0000259" key="14">
    <source>
        <dbReference type="Pfam" id="PF00346"/>
    </source>
</evidence>
<dbReference type="PROSITE" id="PS00535">
    <property type="entry name" value="COMPLEX1_49K"/>
    <property type="match status" value="1"/>
</dbReference>
<dbReference type="InterPro" id="IPR001268">
    <property type="entry name" value="NADH_UbQ_OxRdtase_30kDa_su"/>
</dbReference>
<evidence type="ECO:0000256" key="11">
    <source>
        <dbReference type="ARBA" id="ARBA00023268"/>
    </source>
</evidence>
<feature type="domain" description="NADH-quinone oxidoreductase subunit D" evidence="14">
    <location>
        <begin position="313"/>
        <end position="583"/>
    </location>
</feature>
<comment type="caution">
    <text evidence="15">The sequence shown here is derived from an EMBL/GenBank/DDBJ whole genome shotgun (WGS) entry which is preliminary data.</text>
</comment>
<evidence type="ECO:0000313" key="16">
    <source>
        <dbReference type="Proteomes" id="UP000093129"/>
    </source>
</evidence>
<evidence type="ECO:0000256" key="4">
    <source>
        <dbReference type="ARBA" id="ARBA00022448"/>
    </source>
</evidence>
<dbReference type="AlphaFoldDB" id="A0A1B9BUM4"/>
<dbReference type="NCBIfam" id="NF004739">
    <property type="entry name" value="PRK06075.1"/>
    <property type="match status" value="1"/>
</dbReference>
<keyword evidence="9" id="KW-0830">Ubiquinone</keyword>
<dbReference type="Gene3D" id="3.30.460.80">
    <property type="entry name" value="NADH:ubiquinone oxidoreductase, 30kDa subunit"/>
    <property type="match status" value="1"/>
</dbReference>
<keyword evidence="8" id="KW-0520">NAD</keyword>
<dbReference type="PANTHER" id="PTHR11993:SF45">
    <property type="entry name" value="NADH-QUINONE OXIDOREDUCTASE SUBUNIT C_D"/>
    <property type="match status" value="1"/>
</dbReference>
<dbReference type="GO" id="GO:0005886">
    <property type="term" value="C:plasma membrane"/>
    <property type="evidence" value="ECO:0007669"/>
    <property type="project" value="UniProtKB-SubCell"/>
</dbReference>
<dbReference type="GO" id="GO:0050136">
    <property type="term" value="F:NADH dehydrogenase (quinone) (non-electrogenic) activity"/>
    <property type="evidence" value="ECO:0007669"/>
    <property type="project" value="InterPro"/>
</dbReference>
<dbReference type="GO" id="GO:0051287">
    <property type="term" value="F:NAD binding"/>
    <property type="evidence" value="ECO:0007669"/>
    <property type="project" value="InterPro"/>
</dbReference>
<proteinExistence type="inferred from homology"/>
<reference evidence="15 16" key="1">
    <citation type="submission" date="2016-07" db="EMBL/GenBank/DDBJ databases">
        <title>Draft genome of a psychrotolerant acidophile Acidithiobacillus ferrivorans strain YL15.</title>
        <authorList>
            <person name="Peng T."/>
            <person name="Ma L."/>
            <person name="Nan M."/>
            <person name="An N."/>
            <person name="Wang M."/>
            <person name="Qiu G."/>
            <person name="Zeng W."/>
        </authorList>
    </citation>
    <scope>NUCLEOTIDE SEQUENCE [LARGE SCALE GENOMIC DNA]</scope>
    <source>
        <strain evidence="15 16">YL15</strain>
    </source>
</reference>
<evidence type="ECO:0000256" key="9">
    <source>
        <dbReference type="ARBA" id="ARBA00023075"/>
    </source>
</evidence>
<dbReference type="NCBIfam" id="TIGR01962">
    <property type="entry name" value="NuoD"/>
    <property type="match status" value="1"/>
</dbReference>
<comment type="catalytic activity">
    <reaction evidence="12">
        <text>a quinone + NADH + 5 H(+)(in) = a quinol + NAD(+) + 4 H(+)(out)</text>
        <dbReference type="Rhea" id="RHEA:57888"/>
        <dbReference type="ChEBI" id="CHEBI:15378"/>
        <dbReference type="ChEBI" id="CHEBI:24646"/>
        <dbReference type="ChEBI" id="CHEBI:57540"/>
        <dbReference type="ChEBI" id="CHEBI:57945"/>
        <dbReference type="ChEBI" id="CHEBI:132124"/>
    </reaction>
</comment>
<keyword evidence="10" id="KW-0472">Membrane</keyword>
<organism evidence="15 16">
    <name type="scientific">Acidithiobacillus ferrivorans</name>
    <dbReference type="NCBI Taxonomy" id="160808"/>
    <lineage>
        <taxon>Bacteria</taxon>
        <taxon>Pseudomonadati</taxon>
        <taxon>Pseudomonadota</taxon>
        <taxon>Acidithiobacillia</taxon>
        <taxon>Acidithiobacillales</taxon>
        <taxon>Acidithiobacillaceae</taxon>
        <taxon>Acidithiobacillus</taxon>
    </lineage>
</organism>